<keyword evidence="1" id="KW-0597">Phosphoprotein</keyword>
<gene>
    <name evidence="3" type="ORF">MNB_SV-13-809</name>
</gene>
<dbReference type="InterPro" id="IPR011006">
    <property type="entry name" value="CheY-like_superfamily"/>
</dbReference>
<dbReference type="PANTHER" id="PTHR44591">
    <property type="entry name" value="STRESS RESPONSE REGULATOR PROTEIN 1"/>
    <property type="match status" value="1"/>
</dbReference>
<dbReference type="AlphaFoldDB" id="A0A1W1CRK8"/>
<evidence type="ECO:0000313" key="3">
    <source>
        <dbReference type="EMBL" id="SFV68355.1"/>
    </source>
</evidence>
<evidence type="ECO:0000256" key="1">
    <source>
        <dbReference type="ARBA" id="ARBA00022553"/>
    </source>
</evidence>
<dbReference type="InterPro" id="IPR001789">
    <property type="entry name" value="Sig_transdc_resp-reg_receiver"/>
</dbReference>
<dbReference type="SUPFAM" id="SSF52172">
    <property type="entry name" value="CheY-like"/>
    <property type="match status" value="1"/>
</dbReference>
<dbReference type="InterPro" id="IPR050595">
    <property type="entry name" value="Bact_response_regulator"/>
</dbReference>
<dbReference type="PROSITE" id="PS50110">
    <property type="entry name" value="RESPONSE_REGULATORY"/>
    <property type="match status" value="1"/>
</dbReference>
<protein>
    <submittedName>
        <fullName evidence="3">Response regulator receiver domain protein (CheY-like)</fullName>
    </submittedName>
</protein>
<dbReference type="EMBL" id="FPHM01000123">
    <property type="protein sequence ID" value="SFV68355.1"/>
    <property type="molecule type" value="Genomic_DNA"/>
</dbReference>
<dbReference type="Gene3D" id="3.40.50.2300">
    <property type="match status" value="1"/>
</dbReference>
<organism evidence="3">
    <name type="scientific">hydrothermal vent metagenome</name>
    <dbReference type="NCBI Taxonomy" id="652676"/>
    <lineage>
        <taxon>unclassified sequences</taxon>
        <taxon>metagenomes</taxon>
        <taxon>ecological metagenomes</taxon>
    </lineage>
</organism>
<feature type="domain" description="Response regulatory" evidence="2">
    <location>
        <begin position="4"/>
        <end position="121"/>
    </location>
</feature>
<name>A0A1W1CRK8_9ZZZZ</name>
<dbReference type="GO" id="GO:0000160">
    <property type="term" value="P:phosphorelay signal transduction system"/>
    <property type="evidence" value="ECO:0007669"/>
    <property type="project" value="InterPro"/>
</dbReference>
<dbReference type="SMART" id="SM00448">
    <property type="entry name" value="REC"/>
    <property type="match status" value="1"/>
</dbReference>
<dbReference type="Pfam" id="PF00072">
    <property type="entry name" value="Response_reg"/>
    <property type="match status" value="1"/>
</dbReference>
<proteinExistence type="predicted"/>
<dbReference type="PANTHER" id="PTHR44591:SF23">
    <property type="entry name" value="CHEY SUBFAMILY"/>
    <property type="match status" value="1"/>
</dbReference>
<accession>A0A1W1CRK8</accession>
<sequence>MNFKVLIIDDDYINRRLLISLLKKTLYKTETIESVDREDALEKCKENPDIQLIFLNIEMQNINDLNFLINYRADKSLADVPIIAISSDDLRIKEMLTLGAYSFIVKPVTEKKLLTAIMKSQKKQ</sequence>
<evidence type="ECO:0000259" key="2">
    <source>
        <dbReference type="PROSITE" id="PS50110"/>
    </source>
</evidence>
<reference evidence="3" key="1">
    <citation type="submission" date="2016-10" db="EMBL/GenBank/DDBJ databases">
        <authorList>
            <person name="de Groot N.N."/>
        </authorList>
    </citation>
    <scope>NUCLEOTIDE SEQUENCE</scope>
</reference>